<dbReference type="Proteomes" id="UP000199256">
    <property type="component" value="Unassembled WGS sequence"/>
</dbReference>
<dbReference type="Gene3D" id="3.30.460.10">
    <property type="entry name" value="Beta Polymerase, domain 2"/>
    <property type="match status" value="1"/>
</dbReference>
<dbReference type="RefSeq" id="WP_245740558.1">
    <property type="nucleotide sequence ID" value="NZ_FOAA01000003.1"/>
</dbReference>
<dbReference type="InterPro" id="IPR041633">
    <property type="entry name" value="Polbeta"/>
</dbReference>
<evidence type="ECO:0000259" key="1">
    <source>
        <dbReference type="Pfam" id="PF18765"/>
    </source>
</evidence>
<gene>
    <name evidence="2" type="ORF">SAMN05444515_10355</name>
</gene>
<reference evidence="3" key="1">
    <citation type="submission" date="2016-10" db="EMBL/GenBank/DDBJ databases">
        <authorList>
            <person name="Varghese N."/>
            <person name="Submissions S."/>
        </authorList>
    </citation>
    <scope>NUCLEOTIDE SEQUENCE [LARGE SCALE GENOMIC DNA]</scope>
    <source>
        <strain evidence="3">DSM 241</strain>
    </source>
</reference>
<organism evidence="2 3">
    <name type="scientific">Ectothiorhodospira marina</name>
    <dbReference type="NCBI Taxonomy" id="1396821"/>
    <lineage>
        <taxon>Bacteria</taxon>
        <taxon>Pseudomonadati</taxon>
        <taxon>Pseudomonadota</taxon>
        <taxon>Gammaproteobacteria</taxon>
        <taxon>Chromatiales</taxon>
        <taxon>Ectothiorhodospiraceae</taxon>
        <taxon>Ectothiorhodospira</taxon>
    </lineage>
</organism>
<dbReference type="SUPFAM" id="SSF81301">
    <property type="entry name" value="Nucleotidyltransferase"/>
    <property type="match status" value="1"/>
</dbReference>
<protein>
    <submittedName>
        <fullName evidence="2">Type I restriction enzyme, S subunit</fullName>
    </submittedName>
</protein>
<dbReference type="Pfam" id="PF18765">
    <property type="entry name" value="Polbeta"/>
    <property type="match status" value="1"/>
</dbReference>
<dbReference type="InterPro" id="IPR043519">
    <property type="entry name" value="NT_sf"/>
</dbReference>
<name>A0A1H7I9F7_9GAMM</name>
<dbReference type="CDD" id="cd05403">
    <property type="entry name" value="NT_KNTase_like"/>
    <property type="match status" value="1"/>
</dbReference>
<keyword evidence="3" id="KW-1185">Reference proteome</keyword>
<dbReference type="STRING" id="1396821.SAMN05444515_10355"/>
<proteinExistence type="predicted"/>
<accession>A0A1H7I9F7</accession>
<evidence type="ECO:0000313" key="3">
    <source>
        <dbReference type="Proteomes" id="UP000199256"/>
    </source>
</evidence>
<evidence type="ECO:0000313" key="2">
    <source>
        <dbReference type="EMBL" id="SEK58387.1"/>
    </source>
</evidence>
<sequence>MPATADPPVHMAASHWAIVRDILQTHAPEYEVRAFGSRATGNPKPYSDLDLAIMTDRPLTLSQLTELTNAFADSDLPWKVDIVDWASTDERFRDIIRRQSVAIQRP</sequence>
<dbReference type="EMBL" id="FOAA01000003">
    <property type="protein sequence ID" value="SEK58387.1"/>
    <property type="molecule type" value="Genomic_DNA"/>
</dbReference>
<dbReference type="AlphaFoldDB" id="A0A1H7I9F7"/>
<feature type="domain" description="Polymerase beta nucleotidyltransferase" evidence="1">
    <location>
        <begin position="32"/>
        <end position="103"/>
    </location>
</feature>